<evidence type="ECO:0000256" key="1">
    <source>
        <dbReference type="ARBA" id="ARBA00012513"/>
    </source>
</evidence>
<keyword evidence="5" id="KW-0418">Kinase</keyword>
<dbReference type="GO" id="GO:0004674">
    <property type="term" value="F:protein serine/threonine kinase activity"/>
    <property type="evidence" value="ECO:0007669"/>
    <property type="project" value="UniProtKB-EC"/>
</dbReference>
<accession>A0AAX4HTU4</accession>
<evidence type="ECO:0000259" key="7">
    <source>
        <dbReference type="PROSITE" id="PS51146"/>
    </source>
</evidence>
<keyword evidence="3" id="KW-0808">Transferase</keyword>
<feature type="domain" description="KaiC" evidence="7">
    <location>
        <begin position="9"/>
        <end position="239"/>
    </location>
</feature>
<keyword evidence="6" id="KW-0378">Hydrolase</keyword>
<dbReference type="RefSeq" id="WP_321398768.1">
    <property type="nucleotide sequence ID" value="NZ_CP139487.1"/>
</dbReference>
<sequence length="483" mass="53879">MPRELLLKKIIKTNIKGFDEVLGGGLVRGSIYLIEGPPGSGKTILANQVLFNLANSEEHAAFITLLAESHGKMLDHIGEFNFFDEKIIGSCIFFYGAYQTLKEGKLTAFRNYLTKVIHDSKLKFMVIDGFRIANSFSSGEMEVATFIHELSALASTTECTILILNQPTYPKSSTSLEGLVDGIIELSNADVGLRAIREIQIYKMRGLKQKQGKHVFKIDENGLNFFPRTEARDPQKISVNSKSNKFKFGITNLDQMLDGGIIPKSITSIIGPPGSGKTIIGLNFLKEGLQSGETCLYFGFYEKPDQILSKASAIGLDLSSYVKSKKLIILWFPPTENLLDELSEILIKSITEHKAARVLVDGIDGMKMSSAFPDRLSFYMAALSLQLRDSGATTIVTEEASFNYETILKFGEHSALFENLISLRFEEVNYNLHRLISIMKARESEYDTSVREFTISADGVFVNPETFSLDKVSNYKIERSQKE</sequence>
<keyword evidence="9" id="KW-1185">Reference proteome</keyword>
<evidence type="ECO:0000313" key="9">
    <source>
        <dbReference type="Proteomes" id="UP001324634"/>
    </source>
</evidence>
<dbReference type="InterPro" id="IPR010624">
    <property type="entry name" value="KaiC_dom"/>
</dbReference>
<dbReference type="PIRSF" id="PIRSF039117">
    <property type="entry name" value="KaiC"/>
    <property type="match status" value="1"/>
</dbReference>
<feature type="domain" description="KaiC" evidence="7">
    <location>
        <begin position="244"/>
        <end position="476"/>
    </location>
</feature>
<dbReference type="PANTHER" id="PTHR42926">
    <property type="match status" value="1"/>
</dbReference>
<evidence type="ECO:0000256" key="2">
    <source>
        <dbReference type="ARBA" id="ARBA00022553"/>
    </source>
</evidence>
<dbReference type="PROSITE" id="PS51146">
    <property type="entry name" value="KAIC"/>
    <property type="match status" value="2"/>
</dbReference>
<evidence type="ECO:0000256" key="5">
    <source>
        <dbReference type="ARBA" id="ARBA00022777"/>
    </source>
</evidence>
<name>A0AAX4HTU4_9BACT</name>
<evidence type="ECO:0000256" key="6">
    <source>
        <dbReference type="ARBA" id="ARBA00022801"/>
    </source>
</evidence>
<keyword evidence="2" id="KW-0597">Phosphoprotein</keyword>
<evidence type="ECO:0000256" key="3">
    <source>
        <dbReference type="ARBA" id="ARBA00022679"/>
    </source>
</evidence>
<dbReference type="GO" id="GO:0016787">
    <property type="term" value="F:hydrolase activity"/>
    <property type="evidence" value="ECO:0007669"/>
    <property type="project" value="UniProtKB-KW"/>
</dbReference>
<dbReference type="InterPro" id="IPR030665">
    <property type="entry name" value="KaiC"/>
</dbReference>
<dbReference type="PRINTS" id="PR01874">
    <property type="entry name" value="DNAREPAIRADA"/>
</dbReference>
<dbReference type="InterPro" id="IPR014774">
    <property type="entry name" value="KaiC-like_dom"/>
</dbReference>
<dbReference type="InterPro" id="IPR027417">
    <property type="entry name" value="P-loop_NTPase"/>
</dbReference>
<dbReference type="PANTHER" id="PTHR42926:SF1">
    <property type="entry name" value="CIRCADIAN CLOCK OSCILLATOR PROTEIN KAIC 1"/>
    <property type="match status" value="1"/>
</dbReference>
<dbReference type="Pfam" id="PF06745">
    <property type="entry name" value="ATPase"/>
    <property type="match status" value="2"/>
</dbReference>
<dbReference type="EMBL" id="CP139487">
    <property type="protein sequence ID" value="WPU66498.1"/>
    <property type="molecule type" value="Genomic_DNA"/>
</dbReference>
<dbReference type="AlphaFoldDB" id="A0AAX4HTU4"/>
<dbReference type="GO" id="GO:0005524">
    <property type="term" value="F:ATP binding"/>
    <property type="evidence" value="ECO:0007669"/>
    <property type="project" value="InterPro"/>
</dbReference>
<protein>
    <recommendedName>
        <fullName evidence="1">non-specific serine/threonine protein kinase</fullName>
        <ecNumber evidence="1">2.7.11.1</ecNumber>
    </recommendedName>
</protein>
<dbReference type="SUPFAM" id="SSF52540">
    <property type="entry name" value="P-loop containing nucleoside triphosphate hydrolases"/>
    <property type="match status" value="2"/>
</dbReference>
<evidence type="ECO:0000313" key="8">
    <source>
        <dbReference type="EMBL" id="WPU66498.1"/>
    </source>
</evidence>
<dbReference type="EC" id="2.7.11.1" evidence="1"/>
<gene>
    <name evidence="8" type="ORF">SOO65_07045</name>
</gene>
<keyword evidence="4" id="KW-0677">Repeat</keyword>
<dbReference type="Gene3D" id="3.40.50.300">
    <property type="entry name" value="P-loop containing nucleotide triphosphate hydrolases"/>
    <property type="match status" value="2"/>
</dbReference>
<evidence type="ECO:0000256" key="4">
    <source>
        <dbReference type="ARBA" id="ARBA00022737"/>
    </source>
</evidence>
<reference evidence="8 9" key="1">
    <citation type="submission" date="2023-11" db="EMBL/GenBank/DDBJ databases">
        <title>Peredibacter starrii A3.12.</title>
        <authorList>
            <person name="Mitchell R.J."/>
        </authorList>
    </citation>
    <scope>NUCLEOTIDE SEQUENCE [LARGE SCALE GENOMIC DNA]</scope>
    <source>
        <strain evidence="8 9">A3.12</strain>
    </source>
</reference>
<proteinExistence type="predicted"/>
<dbReference type="InterPro" id="IPR051347">
    <property type="entry name" value="Circadian_clock_KaiC-rel"/>
</dbReference>
<dbReference type="KEGG" id="psti:SOO65_07045"/>
<dbReference type="Proteomes" id="UP001324634">
    <property type="component" value="Chromosome"/>
</dbReference>
<organism evidence="8 9">
    <name type="scientific">Peredibacter starrii</name>
    <dbReference type="NCBI Taxonomy" id="28202"/>
    <lineage>
        <taxon>Bacteria</taxon>
        <taxon>Pseudomonadati</taxon>
        <taxon>Bdellovibrionota</taxon>
        <taxon>Bacteriovoracia</taxon>
        <taxon>Bacteriovoracales</taxon>
        <taxon>Bacteriovoracaceae</taxon>
        <taxon>Peredibacter</taxon>
    </lineage>
</organism>